<evidence type="ECO:0000313" key="7">
    <source>
        <dbReference type="EMBL" id="CAL1527300.1"/>
    </source>
</evidence>
<organism evidence="7 8">
    <name type="scientific">Lymnaea stagnalis</name>
    <name type="common">Great pond snail</name>
    <name type="synonym">Helix stagnalis</name>
    <dbReference type="NCBI Taxonomy" id="6523"/>
    <lineage>
        <taxon>Eukaryota</taxon>
        <taxon>Metazoa</taxon>
        <taxon>Spiralia</taxon>
        <taxon>Lophotrochozoa</taxon>
        <taxon>Mollusca</taxon>
        <taxon>Gastropoda</taxon>
        <taxon>Heterobranchia</taxon>
        <taxon>Euthyneura</taxon>
        <taxon>Panpulmonata</taxon>
        <taxon>Hygrophila</taxon>
        <taxon>Lymnaeoidea</taxon>
        <taxon>Lymnaeidae</taxon>
        <taxon>Lymnaea</taxon>
    </lineage>
</organism>
<dbReference type="InterPro" id="IPR000306">
    <property type="entry name" value="Znf_FYVE"/>
</dbReference>
<keyword evidence="3" id="KW-0862">Zinc</keyword>
<dbReference type="PANTHER" id="PTHR13510">
    <property type="entry name" value="FYVE-FINGER-CONTAINING RAB5 EFFECTOR PROTEIN RABENOSYN-5-RELATED"/>
    <property type="match status" value="1"/>
</dbReference>
<protein>
    <recommendedName>
        <fullName evidence="6">FYVE-type domain-containing protein</fullName>
    </recommendedName>
</protein>
<sequence>MDVHDNRLVQDCSVLIQKLNLQTKTDTETITKHQNHFPTYFSLGDGGARNLLSSGEMSKSLSCLTELKSNESRKVPTGYPNSSINNSDSYLISQSKHGKPPPKPTSLSLADSAFGQHMNGVKLPAQTSPGLTSYTSTLPAVPLRSSQNHPDVSRRMSQLPDVVLATTLRQTASIPSSKKPPVLPPPPAAHLPPSLPSRPPAAAPRFLGSPSQFIPYRSDSCLSSRGPSNLSTPETKRRSRPNFPNLNTLFRSSGTIKIGNAPTPIPPSPPPLTRLQNSPTETSNLKTAVHTPLNSIVPTIEITPAPIMYITTSSSVSSTSSDVEDDVEFVHDSDVASISECDSQKIPQDEIFMRQSCHELVKCRSRSGWFFKKKTSTTTESWDVKQNIFPPELDSIRNRSMSVADVITNALVVYRMSKSVTKGKKMPSNIQANLPKPRQCSQCGRPFGILSARYNCASCKKCFCERCIQLCYDTLEQNETRPSELRICGACRDEVDRQSCRGATRGLWSEFLRFRAEARAEHGKPLTTLNPGKQPELPNMLDVSPGLQNLCLEFMTELHHQLEKQSKNSFLSSYLHLNNTGQRHNKQSNKKVKECQSCRRPLSVLTEIRDCALCDKPFCIMCIYKTLQLYLPLGTDLKGHLDIQQIKFHVLADKQNEIEGIEASETYRVCVDCEDLVGRNLKILEFNNKIVEVEQEMFDLQRQIDHALSYDPHFYRMQRSRSAMSINHMTELDDMTGNLKMANKLYDRYTRTYDSLTHMAPETQGQKALHKHIKQAMYEFYLKRRSQLRSSLRRRDSCLSLNTDLR</sequence>
<feature type="compositionally biased region" description="Polar residues" evidence="5">
    <location>
        <begin position="242"/>
        <end position="255"/>
    </location>
</feature>
<dbReference type="InterPro" id="IPR052727">
    <property type="entry name" value="Rab4/Rab5_effector"/>
</dbReference>
<dbReference type="PANTHER" id="PTHR13510:SF44">
    <property type="entry name" value="RABENOSYN-5"/>
    <property type="match status" value="1"/>
</dbReference>
<keyword evidence="8" id="KW-1185">Reference proteome</keyword>
<dbReference type="Proteomes" id="UP001497497">
    <property type="component" value="Unassembled WGS sequence"/>
</dbReference>
<keyword evidence="1" id="KW-0479">Metal-binding</keyword>
<feature type="compositionally biased region" description="Pro residues" evidence="5">
    <location>
        <begin position="263"/>
        <end position="272"/>
    </location>
</feature>
<comment type="caution">
    <text evidence="7">The sequence shown here is derived from an EMBL/GenBank/DDBJ whole genome shotgun (WGS) entry which is preliminary data.</text>
</comment>
<keyword evidence="2 4" id="KW-0863">Zinc-finger</keyword>
<dbReference type="AlphaFoldDB" id="A0AAV2H0W7"/>
<name>A0AAV2H0W7_LYMST</name>
<feature type="compositionally biased region" description="Polar residues" evidence="5">
    <location>
        <begin position="220"/>
        <end position="233"/>
    </location>
</feature>
<evidence type="ECO:0000256" key="2">
    <source>
        <dbReference type="ARBA" id="ARBA00022771"/>
    </source>
</evidence>
<feature type="compositionally biased region" description="Polar residues" evidence="5">
    <location>
        <begin position="79"/>
        <end position="95"/>
    </location>
</feature>
<reference evidence="7 8" key="1">
    <citation type="submission" date="2024-04" db="EMBL/GenBank/DDBJ databases">
        <authorList>
            <consortium name="Genoscope - CEA"/>
            <person name="William W."/>
        </authorList>
    </citation>
    <scope>NUCLEOTIDE SEQUENCE [LARGE SCALE GENOMIC DNA]</scope>
</reference>
<proteinExistence type="predicted"/>
<feature type="region of interest" description="Disordered" evidence="5">
    <location>
        <begin position="72"/>
        <end position="110"/>
    </location>
</feature>
<evidence type="ECO:0000313" key="8">
    <source>
        <dbReference type="Proteomes" id="UP001497497"/>
    </source>
</evidence>
<dbReference type="SUPFAM" id="SSF57903">
    <property type="entry name" value="FYVE/PHD zinc finger"/>
    <property type="match status" value="2"/>
</dbReference>
<feature type="region of interest" description="Disordered" evidence="5">
    <location>
        <begin position="169"/>
        <end position="278"/>
    </location>
</feature>
<evidence type="ECO:0000256" key="4">
    <source>
        <dbReference type="PROSITE-ProRule" id="PRU00091"/>
    </source>
</evidence>
<feature type="domain" description="FYVE-type" evidence="6">
    <location>
        <begin position="439"/>
        <end position="496"/>
    </location>
</feature>
<feature type="compositionally biased region" description="Pro residues" evidence="5">
    <location>
        <begin position="181"/>
        <end position="202"/>
    </location>
</feature>
<dbReference type="Pfam" id="PF01363">
    <property type="entry name" value="FYVE"/>
    <property type="match status" value="1"/>
</dbReference>
<gene>
    <name evidence="7" type="ORF">GSLYS_00001477001</name>
</gene>
<dbReference type="PROSITE" id="PS50178">
    <property type="entry name" value="ZF_FYVE"/>
    <property type="match status" value="1"/>
</dbReference>
<evidence type="ECO:0000256" key="3">
    <source>
        <dbReference type="ARBA" id="ARBA00022833"/>
    </source>
</evidence>
<dbReference type="CDD" id="cd00065">
    <property type="entry name" value="FYVE_like_SF"/>
    <property type="match status" value="1"/>
</dbReference>
<dbReference type="GO" id="GO:0008270">
    <property type="term" value="F:zinc ion binding"/>
    <property type="evidence" value="ECO:0007669"/>
    <property type="project" value="UniProtKB-KW"/>
</dbReference>
<accession>A0AAV2H0W7</accession>
<evidence type="ECO:0000256" key="5">
    <source>
        <dbReference type="SAM" id="MobiDB-lite"/>
    </source>
</evidence>
<dbReference type="InterPro" id="IPR017455">
    <property type="entry name" value="Znf_FYVE-rel"/>
</dbReference>
<evidence type="ECO:0000259" key="6">
    <source>
        <dbReference type="PROSITE" id="PS50178"/>
    </source>
</evidence>
<dbReference type="EMBL" id="CAXITT010000015">
    <property type="protein sequence ID" value="CAL1527300.1"/>
    <property type="molecule type" value="Genomic_DNA"/>
</dbReference>
<dbReference type="InterPro" id="IPR013083">
    <property type="entry name" value="Znf_RING/FYVE/PHD"/>
</dbReference>
<dbReference type="Gene3D" id="3.30.40.10">
    <property type="entry name" value="Zinc/RING finger domain, C3HC4 (zinc finger)"/>
    <property type="match status" value="2"/>
</dbReference>
<evidence type="ECO:0000256" key="1">
    <source>
        <dbReference type="ARBA" id="ARBA00022723"/>
    </source>
</evidence>
<dbReference type="InterPro" id="IPR011011">
    <property type="entry name" value="Znf_FYVE_PHD"/>
</dbReference>